<protein>
    <recommendedName>
        <fullName evidence="2">Peptidase M60 domain-containing protein</fullName>
    </recommendedName>
</protein>
<sequence length="994" mass="111268">MKKGVSIAVATVLTLNLTTLPILSYATESETKNSVRANTENTTASVQPFSLKNSAYLADYEALFKIDSSHIKSIKNNGGIYHKSLLDYAIDGDTTTHWETGKPNSDTFTNEVIFTFNDTEELSRIIYTPRPGGKGFAQQFEIYTSTSEAEDDFTRVTVGEYTSSTNDTIEIQFANTEFKRLKFVFKKANANWAAAGEFSFYKQDQIAEEMNSLFSNNLMAEVSTAYNSPAKIEELEKQIAKHPLSEEYKSQISLAKKIVNGELQTEGRIITAEQRGNMASYAQQTLKMPYGSNSQPTGIAALVGEELTVYVEADSTQPLPQLMFTQQEGSWNAWNRTVNLKPGKNVFTVPAIYTGNVTQGGAVYIINPYTAEQQKKAPVLRFEGGERFPLFKKGDDVAVFKSFLETYQQRLAKDVEAHPEVKDRQLIDVTEIMSDRILFTGTASEAYKQFITNDVNPQTTVSGYDRWIKKLFDFTGFDSSKTVHTPGEIRENIRLMQPYGAMYAAGNHTGIQRSTVPFLFSGDFSKTYPGWGLTHEIGHRMAVGMREYGEVTNNMVSMAMSVEYNALDNRIPYETIYKHVIKENQKSMTAQGLSERLGAFWQLELAHPGYWAELNKLYREQPVSLPEGDYSKQQYLIQYSSEVLEKDLSSYFARHGFTVGDDTKEKTSIYEAPTKIWYLNNSVISYKGHGFSEDAQPQVDLTHAATKNTISLEMDPDNQEHVLGYEIYRDGKLLAFTATNSFTEEITEDATYQVVAYDKKLKALEAVEVHTTQPELSIEHHVTIPVNSEFTPSDYVTAKNSAGDTITDEVSITSNVDTKVPGDYTVIYKIEQEGQQKTKKMRVVVANQVTYTSDIDPVSATIAWGGFQRDKSPAGKSIHLLRQGVDTTYKKGLGTHARSTVIYDLSNRDYDYFESYIGIDQEMQNNTSSSARFEVSVDGKQVYGSNTFYSTTSSGFVNVSLKGAKELKLVTTDAGINGNAADHTVWADAKFVKR</sequence>
<dbReference type="Gene3D" id="2.60.120.1060">
    <property type="entry name" value="NPCBM/NEW2 domain"/>
    <property type="match status" value="1"/>
</dbReference>
<dbReference type="Pfam" id="PF00754">
    <property type="entry name" value="F5_F8_type_C"/>
    <property type="match status" value="1"/>
</dbReference>
<dbReference type="SMART" id="SM00776">
    <property type="entry name" value="NPCBM"/>
    <property type="match status" value="1"/>
</dbReference>
<evidence type="ECO:0000259" key="2">
    <source>
        <dbReference type="PROSITE" id="PS51723"/>
    </source>
</evidence>
<dbReference type="Gene3D" id="1.10.390.30">
    <property type="entry name" value="Peptidase M60, enhancin-like domain 3"/>
    <property type="match status" value="1"/>
</dbReference>
<dbReference type="EMBL" id="JTFC01000036">
    <property type="protein sequence ID" value="RUS53721.1"/>
    <property type="molecule type" value="Genomic_DNA"/>
</dbReference>
<evidence type="ECO:0000313" key="4">
    <source>
        <dbReference type="Proteomes" id="UP000288623"/>
    </source>
</evidence>
<dbReference type="InterPro" id="IPR013222">
    <property type="entry name" value="Glyco_hyd_98_carb-bd"/>
</dbReference>
<dbReference type="InterPro" id="IPR032179">
    <property type="entry name" value="Cry22Aa_Ig-like"/>
</dbReference>
<dbReference type="SMART" id="SM01276">
    <property type="entry name" value="M60-like"/>
    <property type="match status" value="1"/>
</dbReference>
<accession>A0A433RRB1</accession>
<reference evidence="3 4" key="1">
    <citation type="submission" date="2014-11" db="EMBL/GenBank/DDBJ databases">
        <title>Genome sequence and analysis of novel Kurthia sp.</title>
        <authorList>
            <person name="Lawson J.N."/>
            <person name="Gonzalez J.E."/>
            <person name="Rinauldi L."/>
            <person name="Xuan Z."/>
            <person name="Firman A."/>
            <person name="Shaddox L."/>
            <person name="Trudeau A."/>
            <person name="Shah S."/>
            <person name="Reiman D."/>
        </authorList>
    </citation>
    <scope>NUCLEOTIDE SEQUENCE [LARGE SCALE GENOMIC DNA]</scope>
    <source>
        <strain evidence="3 4">3B1D</strain>
    </source>
</reference>
<dbReference type="PROSITE" id="PS51723">
    <property type="entry name" value="PEPTIDASE_M60"/>
    <property type="match status" value="1"/>
</dbReference>
<dbReference type="InterPro" id="IPR042279">
    <property type="entry name" value="Pep_M60_3"/>
</dbReference>
<feature type="signal peptide" evidence="1">
    <location>
        <begin position="1"/>
        <end position="26"/>
    </location>
</feature>
<dbReference type="Pfam" id="PF13402">
    <property type="entry name" value="Peptidase_M60"/>
    <property type="match status" value="1"/>
</dbReference>
<dbReference type="Proteomes" id="UP000288623">
    <property type="component" value="Unassembled WGS sequence"/>
</dbReference>
<dbReference type="InterPro" id="IPR008979">
    <property type="entry name" value="Galactose-bd-like_sf"/>
</dbReference>
<gene>
    <name evidence="3" type="ORF">QI30_14555</name>
</gene>
<proteinExistence type="predicted"/>
<dbReference type="SUPFAM" id="SSF49785">
    <property type="entry name" value="Galactose-binding domain-like"/>
    <property type="match status" value="2"/>
</dbReference>
<keyword evidence="4" id="KW-1185">Reference proteome</keyword>
<organism evidence="3 4">
    <name type="scientific">Candidatus Kurthia intestinigallinarum</name>
    <dbReference type="NCBI Taxonomy" id="1562256"/>
    <lineage>
        <taxon>Bacteria</taxon>
        <taxon>Bacillati</taxon>
        <taxon>Bacillota</taxon>
        <taxon>Bacilli</taxon>
        <taxon>Bacillales</taxon>
        <taxon>Caryophanaceae</taxon>
        <taxon>Kurthia</taxon>
    </lineage>
</organism>
<name>A0A433RRB1_9BACL</name>
<dbReference type="OrthoDB" id="197688at2"/>
<dbReference type="Pfam" id="PF08305">
    <property type="entry name" value="NPCBM"/>
    <property type="match status" value="1"/>
</dbReference>
<dbReference type="RefSeq" id="WP_126991342.1">
    <property type="nucleotide sequence ID" value="NZ_JTFC01000036.1"/>
</dbReference>
<dbReference type="InterPro" id="IPR031161">
    <property type="entry name" value="Peptidase_M60_dom"/>
</dbReference>
<dbReference type="Gene3D" id="2.60.40.10">
    <property type="entry name" value="Immunoglobulins"/>
    <property type="match status" value="2"/>
</dbReference>
<comment type="caution">
    <text evidence="3">The sequence shown here is derived from an EMBL/GenBank/DDBJ whole genome shotgun (WGS) entry which is preliminary data.</text>
</comment>
<dbReference type="InterPro" id="IPR038637">
    <property type="entry name" value="NPCBM_sf"/>
</dbReference>
<dbReference type="Gene3D" id="3.40.390.80">
    <property type="entry name" value="Peptidase M60, enhancin-like domain 2"/>
    <property type="match status" value="1"/>
</dbReference>
<dbReference type="InterPro" id="IPR013783">
    <property type="entry name" value="Ig-like_fold"/>
</dbReference>
<evidence type="ECO:0000256" key="1">
    <source>
        <dbReference type="SAM" id="SignalP"/>
    </source>
</evidence>
<dbReference type="InterPro" id="IPR000421">
    <property type="entry name" value="FA58C"/>
</dbReference>
<dbReference type="Gene3D" id="2.60.120.1250">
    <property type="entry name" value="Peptidase M60, enhancin-like domain 1"/>
    <property type="match status" value="1"/>
</dbReference>
<keyword evidence="1" id="KW-0732">Signal</keyword>
<dbReference type="Gene3D" id="2.60.120.260">
    <property type="entry name" value="Galactose-binding domain-like"/>
    <property type="match status" value="1"/>
</dbReference>
<dbReference type="Pfam" id="PF16403">
    <property type="entry name" value="Bact_surface_Ig-like"/>
    <property type="match status" value="1"/>
</dbReference>
<feature type="chain" id="PRO_5019146343" description="Peptidase M60 domain-containing protein" evidence="1">
    <location>
        <begin position="27"/>
        <end position="994"/>
    </location>
</feature>
<feature type="domain" description="Peptidase M60" evidence="2">
    <location>
        <begin position="292"/>
        <end position="608"/>
    </location>
</feature>
<dbReference type="AlphaFoldDB" id="A0A433RRB1"/>
<evidence type="ECO:0000313" key="3">
    <source>
        <dbReference type="EMBL" id="RUS53721.1"/>
    </source>
</evidence>